<protein>
    <submittedName>
        <fullName evidence="2">Uncharacterized protein</fullName>
    </submittedName>
</protein>
<dbReference type="Proteomes" id="UP000092993">
    <property type="component" value="Unassembled WGS sequence"/>
</dbReference>
<keyword evidence="3" id="KW-1185">Reference proteome</keyword>
<dbReference type="EMBL" id="LUGG01000001">
    <property type="protein sequence ID" value="OBZ78587.1"/>
    <property type="molecule type" value="Genomic_DNA"/>
</dbReference>
<dbReference type="OrthoDB" id="2423701at2759"/>
<organism evidence="2 3">
    <name type="scientific">Grifola frondosa</name>
    <name type="common">Maitake</name>
    <name type="synonym">Polyporus frondosus</name>
    <dbReference type="NCBI Taxonomy" id="5627"/>
    <lineage>
        <taxon>Eukaryota</taxon>
        <taxon>Fungi</taxon>
        <taxon>Dikarya</taxon>
        <taxon>Basidiomycota</taxon>
        <taxon>Agaricomycotina</taxon>
        <taxon>Agaricomycetes</taxon>
        <taxon>Polyporales</taxon>
        <taxon>Grifolaceae</taxon>
        <taxon>Grifola</taxon>
    </lineage>
</organism>
<sequence length="193" mass="22517">MIQETTANPPVPTTQATRGRGFRSGSTQLLMRSRTRTYFVSPYVFSFTYSTIGSCYMDKRRKLVVKGLAAQMLRARRRIFRLAASHYTRAAQKYPEDDEMHPYFLMIAFQARWHRGEPLRQTTSLCVRIRTALEKAEKIWRHSPFWGERHALTCYAGYALVGHSDSGRTLKHLMLWFERRVIISMTSLTIKMS</sequence>
<comment type="caution">
    <text evidence="2">The sequence shown here is derived from an EMBL/GenBank/DDBJ whole genome shotgun (WGS) entry which is preliminary data.</text>
</comment>
<evidence type="ECO:0000256" key="1">
    <source>
        <dbReference type="SAM" id="MobiDB-lite"/>
    </source>
</evidence>
<dbReference type="AlphaFoldDB" id="A0A1C7MPH0"/>
<evidence type="ECO:0000313" key="2">
    <source>
        <dbReference type="EMBL" id="OBZ78587.1"/>
    </source>
</evidence>
<feature type="compositionally biased region" description="Polar residues" evidence="1">
    <location>
        <begin position="1"/>
        <end position="17"/>
    </location>
</feature>
<gene>
    <name evidence="2" type="ORF">A0H81_01255</name>
</gene>
<proteinExistence type="predicted"/>
<dbReference type="STRING" id="5627.A0A1C7MPH0"/>
<feature type="region of interest" description="Disordered" evidence="1">
    <location>
        <begin position="1"/>
        <end position="24"/>
    </location>
</feature>
<accession>A0A1C7MPH0</accession>
<evidence type="ECO:0000313" key="3">
    <source>
        <dbReference type="Proteomes" id="UP000092993"/>
    </source>
</evidence>
<name>A0A1C7MPH0_GRIFR</name>
<reference evidence="2 3" key="1">
    <citation type="submission" date="2016-03" db="EMBL/GenBank/DDBJ databases">
        <title>Whole genome sequencing of Grifola frondosa 9006-11.</title>
        <authorList>
            <person name="Min B."/>
            <person name="Park H."/>
            <person name="Kim J.-G."/>
            <person name="Cho H."/>
            <person name="Oh Y.-L."/>
            <person name="Kong W.-S."/>
            <person name="Choi I.-G."/>
        </authorList>
    </citation>
    <scope>NUCLEOTIDE SEQUENCE [LARGE SCALE GENOMIC DNA]</scope>
    <source>
        <strain evidence="2 3">9006-11</strain>
    </source>
</reference>